<dbReference type="OrthoDB" id="9779955at2"/>
<reference evidence="4" key="1">
    <citation type="submission" date="2016-10" db="EMBL/GenBank/DDBJ databases">
        <authorList>
            <person name="Varghese N."/>
            <person name="Submissions S."/>
        </authorList>
    </citation>
    <scope>NUCLEOTIDE SEQUENCE [LARGE SCALE GENOMIC DNA]</scope>
    <source>
        <strain evidence="4">DSM 21743</strain>
    </source>
</reference>
<proteinExistence type="predicted"/>
<evidence type="ECO:0000256" key="1">
    <source>
        <dbReference type="SAM" id="MobiDB-lite"/>
    </source>
</evidence>
<dbReference type="RefSeq" id="WP_091073258.1">
    <property type="nucleotide sequence ID" value="NZ_LT629799.1"/>
</dbReference>
<sequence length="307" mass="32243">MRALVRTYLTLLASALVLVALAGPAAAAVPGPRTGVDVSWPQCGTQPSDRFAFAVVGVNGGISSTTNPCLAEQLAWAHAIPGSIVPGQPRVQLYVNTANPGKVLEAYAVTTWPTDDVDPRGRRSTGTVDERRRNPYGPCTTTQGRTSGANDLACSWQYGWNRAVESVDERFAPAAREAGLSDRAADYTWWLDVETMNSWQEGGTGALARNTAALEGMAQMYRSEGARVGLYSTAHQWRQVVGGTLDVAPGAVPVVGAALLGLPSWLAGASDAHDARLTCAAATGLTGGQVVMVQHVVGELDHDTSCL</sequence>
<dbReference type="STRING" id="546874.SAMN04488544_0695"/>
<gene>
    <name evidence="3" type="ORF">SAMN04488544_0695</name>
</gene>
<dbReference type="EMBL" id="LT629799">
    <property type="protein sequence ID" value="SDU83501.1"/>
    <property type="molecule type" value="Genomic_DNA"/>
</dbReference>
<dbReference type="SUPFAM" id="SSF51445">
    <property type="entry name" value="(Trans)glycosidases"/>
    <property type="match status" value="1"/>
</dbReference>
<keyword evidence="2" id="KW-0732">Signal</keyword>
<evidence type="ECO:0000313" key="3">
    <source>
        <dbReference type="EMBL" id="SDU83501.1"/>
    </source>
</evidence>
<evidence type="ECO:0000256" key="2">
    <source>
        <dbReference type="SAM" id="SignalP"/>
    </source>
</evidence>
<name>A0A1H2LSC7_9ACTN</name>
<keyword evidence="4" id="KW-1185">Reference proteome</keyword>
<organism evidence="3 4">
    <name type="scientific">Microlunatus sagamiharensis</name>
    <dbReference type="NCBI Taxonomy" id="546874"/>
    <lineage>
        <taxon>Bacteria</taxon>
        <taxon>Bacillati</taxon>
        <taxon>Actinomycetota</taxon>
        <taxon>Actinomycetes</taxon>
        <taxon>Propionibacteriales</taxon>
        <taxon>Propionibacteriaceae</taxon>
        <taxon>Microlunatus</taxon>
    </lineage>
</organism>
<accession>A0A1H2LSC7</accession>
<protein>
    <submittedName>
        <fullName evidence="3">Uncharacterized protein</fullName>
    </submittedName>
</protein>
<dbReference type="AlphaFoldDB" id="A0A1H2LSC7"/>
<feature type="chain" id="PRO_5009279634" evidence="2">
    <location>
        <begin position="28"/>
        <end position="307"/>
    </location>
</feature>
<dbReference type="Proteomes" id="UP000198825">
    <property type="component" value="Chromosome I"/>
</dbReference>
<evidence type="ECO:0000313" key="4">
    <source>
        <dbReference type="Proteomes" id="UP000198825"/>
    </source>
</evidence>
<dbReference type="InterPro" id="IPR017853">
    <property type="entry name" value="GH"/>
</dbReference>
<feature type="signal peptide" evidence="2">
    <location>
        <begin position="1"/>
        <end position="27"/>
    </location>
</feature>
<feature type="region of interest" description="Disordered" evidence="1">
    <location>
        <begin position="115"/>
        <end position="144"/>
    </location>
</feature>